<dbReference type="OrthoDB" id="3782574at2"/>
<name>A0A543PHR9_9ACTN</name>
<keyword evidence="3" id="KW-0813">Transport</keyword>
<feature type="transmembrane region" description="Helical" evidence="8">
    <location>
        <begin position="98"/>
        <end position="117"/>
    </location>
</feature>
<protein>
    <recommendedName>
        <fullName evidence="8">Probable membrane transporter protein</fullName>
    </recommendedName>
</protein>
<feature type="transmembrane region" description="Helical" evidence="8">
    <location>
        <begin position="74"/>
        <end position="92"/>
    </location>
</feature>
<dbReference type="Pfam" id="PF01925">
    <property type="entry name" value="TauE"/>
    <property type="match status" value="1"/>
</dbReference>
<dbReference type="PANTHER" id="PTHR30269">
    <property type="entry name" value="TRANSMEMBRANE PROTEIN YFCA"/>
    <property type="match status" value="1"/>
</dbReference>
<keyword evidence="10" id="KW-1185">Reference proteome</keyword>
<dbReference type="PANTHER" id="PTHR30269:SF0">
    <property type="entry name" value="MEMBRANE TRANSPORTER PROTEIN YFCA-RELATED"/>
    <property type="match status" value="1"/>
</dbReference>
<evidence type="ECO:0000256" key="7">
    <source>
        <dbReference type="ARBA" id="ARBA00023136"/>
    </source>
</evidence>
<feature type="transmembrane region" description="Helical" evidence="8">
    <location>
        <begin position="138"/>
        <end position="169"/>
    </location>
</feature>
<evidence type="ECO:0000256" key="3">
    <source>
        <dbReference type="ARBA" id="ARBA00022448"/>
    </source>
</evidence>
<accession>A0A543PHR9</accession>
<keyword evidence="6 8" id="KW-1133">Transmembrane helix</keyword>
<dbReference type="Proteomes" id="UP000319865">
    <property type="component" value="Unassembled WGS sequence"/>
</dbReference>
<keyword evidence="7 8" id="KW-0472">Membrane</keyword>
<proteinExistence type="inferred from homology"/>
<comment type="subcellular location">
    <subcellularLocation>
        <location evidence="1 8">Cell membrane</location>
        <topology evidence="1 8">Multi-pass membrane protein</topology>
    </subcellularLocation>
</comment>
<evidence type="ECO:0000256" key="5">
    <source>
        <dbReference type="ARBA" id="ARBA00022692"/>
    </source>
</evidence>
<evidence type="ECO:0000313" key="9">
    <source>
        <dbReference type="EMBL" id="TQN43631.1"/>
    </source>
</evidence>
<dbReference type="AlphaFoldDB" id="A0A543PHR9"/>
<dbReference type="InterPro" id="IPR002781">
    <property type="entry name" value="TM_pro_TauE-like"/>
</dbReference>
<dbReference type="InterPro" id="IPR052017">
    <property type="entry name" value="TSUP"/>
</dbReference>
<comment type="similarity">
    <text evidence="2 8">Belongs to the 4-toluene sulfonate uptake permease (TSUP) (TC 2.A.102) family.</text>
</comment>
<evidence type="ECO:0000256" key="6">
    <source>
        <dbReference type="ARBA" id="ARBA00022989"/>
    </source>
</evidence>
<organism evidence="9 10">
    <name type="scientific">Blastococcus colisei</name>
    <dbReference type="NCBI Taxonomy" id="1564162"/>
    <lineage>
        <taxon>Bacteria</taxon>
        <taxon>Bacillati</taxon>
        <taxon>Actinomycetota</taxon>
        <taxon>Actinomycetes</taxon>
        <taxon>Geodermatophilales</taxon>
        <taxon>Geodermatophilaceae</taxon>
        <taxon>Blastococcus</taxon>
    </lineage>
</organism>
<keyword evidence="4 8" id="KW-1003">Cell membrane</keyword>
<comment type="caution">
    <text evidence="9">The sequence shown here is derived from an EMBL/GenBank/DDBJ whole genome shotgun (WGS) entry which is preliminary data.</text>
</comment>
<dbReference type="GO" id="GO:0005886">
    <property type="term" value="C:plasma membrane"/>
    <property type="evidence" value="ECO:0007669"/>
    <property type="project" value="UniProtKB-SubCell"/>
</dbReference>
<feature type="transmembrane region" description="Helical" evidence="8">
    <location>
        <begin position="6"/>
        <end position="31"/>
    </location>
</feature>
<evidence type="ECO:0000256" key="4">
    <source>
        <dbReference type="ARBA" id="ARBA00022475"/>
    </source>
</evidence>
<evidence type="ECO:0000256" key="2">
    <source>
        <dbReference type="ARBA" id="ARBA00009142"/>
    </source>
</evidence>
<evidence type="ECO:0000256" key="8">
    <source>
        <dbReference type="RuleBase" id="RU363041"/>
    </source>
</evidence>
<feature type="transmembrane region" description="Helical" evidence="8">
    <location>
        <begin position="181"/>
        <end position="198"/>
    </location>
</feature>
<dbReference type="EMBL" id="VFQE01000001">
    <property type="protein sequence ID" value="TQN43631.1"/>
    <property type="molecule type" value="Genomic_DNA"/>
</dbReference>
<feature type="transmembrane region" description="Helical" evidence="8">
    <location>
        <begin position="205"/>
        <end position="224"/>
    </location>
</feature>
<reference evidence="9 10" key="1">
    <citation type="submission" date="2019-06" db="EMBL/GenBank/DDBJ databases">
        <title>Sequencing the genomes of 1000 actinobacteria strains.</title>
        <authorList>
            <person name="Klenk H.-P."/>
        </authorList>
    </citation>
    <scope>NUCLEOTIDE SEQUENCE [LARGE SCALE GENOMIC DNA]</scope>
    <source>
        <strain evidence="9 10">DSM 46837</strain>
    </source>
</reference>
<sequence>MPAVDLVIAAAVAFLAGVINSIAGGGSLILFPTLVALGLPTVAANVTNSVAQWPGYLGGVVGFRSEYAGQRGRLVRFGLVALLGGTAGSVLLLTTPSAAFDVVVPVLVLLASLLLAVQPIVTRRLKRDEDGGPRRDPVWVYVALFAATVYGGYFGGALGVILVGVLGIALHRLKLANALKSALSAITATVTLVVFGFFGDVHWDVVAVAAPASLVGGFLGARIATRIPTTPLRVFIVTFGVAVSVYLFLRI</sequence>
<evidence type="ECO:0000256" key="1">
    <source>
        <dbReference type="ARBA" id="ARBA00004651"/>
    </source>
</evidence>
<keyword evidence="5 8" id="KW-0812">Transmembrane</keyword>
<dbReference type="RefSeq" id="WP_142026096.1">
    <property type="nucleotide sequence ID" value="NZ_VFQE01000001.1"/>
</dbReference>
<evidence type="ECO:0000313" key="10">
    <source>
        <dbReference type="Proteomes" id="UP000319865"/>
    </source>
</evidence>
<feature type="transmembrane region" description="Helical" evidence="8">
    <location>
        <begin position="230"/>
        <end position="249"/>
    </location>
</feature>
<gene>
    <name evidence="9" type="ORF">FHU33_3087</name>
</gene>